<evidence type="ECO:0000256" key="13">
    <source>
        <dbReference type="ARBA" id="ARBA00023257"/>
    </source>
</evidence>
<evidence type="ECO:0000256" key="4">
    <source>
        <dbReference type="ARBA" id="ARBA00022475"/>
    </source>
</evidence>
<accession>A0A226DGL4</accession>
<proteinExistence type="inferred from homology"/>
<feature type="signal peptide" evidence="17">
    <location>
        <begin position="1"/>
        <end position="23"/>
    </location>
</feature>
<keyword evidence="21" id="KW-1185">Reference proteome</keyword>
<keyword evidence="17" id="KW-0732">Signal</keyword>
<feature type="transmembrane region" description="Helical" evidence="17">
    <location>
        <begin position="241"/>
        <end position="260"/>
    </location>
</feature>
<keyword evidence="15 17" id="KW-0407">Ion channel</keyword>
<dbReference type="FunFam" id="2.70.170.10:FF:000016">
    <property type="entry name" value="Nicotinic acetylcholine receptor subunit"/>
    <property type="match status" value="1"/>
</dbReference>
<dbReference type="GO" id="GO:0045211">
    <property type="term" value="C:postsynaptic membrane"/>
    <property type="evidence" value="ECO:0007669"/>
    <property type="project" value="UniProtKB-SubCell"/>
</dbReference>
<dbReference type="InterPro" id="IPR006202">
    <property type="entry name" value="Neur_chan_lig-bd"/>
</dbReference>
<feature type="chain" id="PRO_5022262806" evidence="17">
    <location>
        <begin position="24"/>
        <end position="435"/>
    </location>
</feature>
<evidence type="ECO:0000256" key="14">
    <source>
        <dbReference type="ARBA" id="ARBA00023286"/>
    </source>
</evidence>
<dbReference type="NCBIfam" id="TIGR00860">
    <property type="entry name" value="LIC"/>
    <property type="match status" value="1"/>
</dbReference>
<reference evidence="20 21" key="1">
    <citation type="submission" date="2015-12" db="EMBL/GenBank/DDBJ databases">
        <title>The genome of Folsomia candida.</title>
        <authorList>
            <person name="Faddeeva A."/>
            <person name="Derks M.F."/>
            <person name="Anvar Y."/>
            <person name="Smit S."/>
            <person name="Van Straalen N."/>
            <person name="Roelofs D."/>
        </authorList>
    </citation>
    <scope>NUCLEOTIDE SEQUENCE [LARGE SCALE GENOMIC DNA]</scope>
    <source>
        <strain evidence="20 21">VU population</strain>
        <tissue evidence="20">Whole body</tissue>
    </source>
</reference>
<evidence type="ECO:0000256" key="2">
    <source>
        <dbReference type="ARBA" id="ARBA00009237"/>
    </source>
</evidence>
<keyword evidence="13" id="KW-0628">Postsynaptic cell membrane</keyword>
<keyword evidence="11 20" id="KW-0675">Receptor</keyword>
<evidence type="ECO:0000256" key="6">
    <source>
        <dbReference type="ARBA" id="ARBA00022989"/>
    </source>
</evidence>
<dbReference type="PRINTS" id="PR00252">
    <property type="entry name" value="NRIONCHANNEL"/>
</dbReference>
<keyword evidence="7" id="KW-0770">Synapse</keyword>
<dbReference type="Proteomes" id="UP000198287">
    <property type="component" value="Unassembled WGS sequence"/>
</dbReference>
<dbReference type="Pfam" id="PF02932">
    <property type="entry name" value="Neur_chan_memb"/>
    <property type="match status" value="1"/>
</dbReference>
<feature type="transmembrane region" description="Helical" evidence="17">
    <location>
        <begin position="305"/>
        <end position="326"/>
    </location>
</feature>
<evidence type="ECO:0000256" key="8">
    <source>
        <dbReference type="ARBA" id="ARBA00023065"/>
    </source>
</evidence>
<dbReference type="PROSITE" id="PS00236">
    <property type="entry name" value="NEUROTR_ION_CHANNEL"/>
    <property type="match status" value="1"/>
</dbReference>
<evidence type="ECO:0000256" key="5">
    <source>
        <dbReference type="ARBA" id="ARBA00022692"/>
    </source>
</evidence>
<evidence type="ECO:0000259" key="19">
    <source>
        <dbReference type="Pfam" id="PF02932"/>
    </source>
</evidence>
<dbReference type="InterPro" id="IPR036719">
    <property type="entry name" value="Neuro-gated_channel_TM_sf"/>
</dbReference>
<dbReference type="InterPro" id="IPR018000">
    <property type="entry name" value="Neurotransmitter_ion_chnl_CS"/>
</dbReference>
<dbReference type="InterPro" id="IPR036734">
    <property type="entry name" value="Neur_chan_lig-bd_sf"/>
</dbReference>
<dbReference type="SUPFAM" id="SSF90112">
    <property type="entry name" value="Neurotransmitter-gated ion-channel transmembrane pore"/>
    <property type="match status" value="1"/>
</dbReference>
<comment type="caution">
    <text evidence="20">The sequence shown here is derived from an EMBL/GenBank/DDBJ whole genome shotgun (WGS) entry which is preliminary data.</text>
</comment>
<evidence type="ECO:0000313" key="21">
    <source>
        <dbReference type="Proteomes" id="UP000198287"/>
    </source>
</evidence>
<keyword evidence="6 17" id="KW-1133">Transmembrane helix</keyword>
<dbReference type="SUPFAM" id="SSF63712">
    <property type="entry name" value="Nicotinic receptor ligand binding domain-like"/>
    <property type="match status" value="1"/>
</dbReference>
<dbReference type="Pfam" id="PF02931">
    <property type="entry name" value="Neur_chan_LBD"/>
    <property type="match status" value="1"/>
</dbReference>
<feature type="transmembrane region" description="Helical" evidence="17">
    <location>
        <begin position="272"/>
        <end position="293"/>
    </location>
</feature>
<dbReference type="PRINTS" id="PR00254">
    <property type="entry name" value="NICOTINICR"/>
</dbReference>
<dbReference type="GO" id="GO:0022848">
    <property type="term" value="F:acetylcholine-gated monoatomic cation-selective channel activity"/>
    <property type="evidence" value="ECO:0007669"/>
    <property type="project" value="InterPro"/>
</dbReference>
<evidence type="ECO:0000259" key="18">
    <source>
        <dbReference type="Pfam" id="PF02931"/>
    </source>
</evidence>
<evidence type="ECO:0000313" key="20">
    <source>
        <dbReference type="EMBL" id="OXA44692.1"/>
    </source>
</evidence>
<keyword evidence="3 17" id="KW-0813">Transport</keyword>
<evidence type="ECO:0000256" key="3">
    <source>
        <dbReference type="ARBA" id="ARBA00022448"/>
    </source>
</evidence>
<evidence type="ECO:0000256" key="17">
    <source>
        <dbReference type="RuleBase" id="RU000687"/>
    </source>
</evidence>
<organism evidence="20 21">
    <name type="scientific">Folsomia candida</name>
    <name type="common">Springtail</name>
    <dbReference type="NCBI Taxonomy" id="158441"/>
    <lineage>
        <taxon>Eukaryota</taxon>
        <taxon>Metazoa</taxon>
        <taxon>Ecdysozoa</taxon>
        <taxon>Arthropoda</taxon>
        <taxon>Hexapoda</taxon>
        <taxon>Collembola</taxon>
        <taxon>Entomobryomorpha</taxon>
        <taxon>Isotomoidea</taxon>
        <taxon>Isotomidae</taxon>
        <taxon>Proisotominae</taxon>
        <taxon>Folsomia</taxon>
    </lineage>
</organism>
<dbReference type="OrthoDB" id="5975154at2759"/>
<evidence type="ECO:0000256" key="7">
    <source>
        <dbReference type="ARBA" id="ARBA00023018"/>
    </source>
</evidence>
<evidence type="ECO:0000256" key="15">
    <source>
        <dbReference type="ARBA" id="ARBA00023303"/>
    </source>
</evidence>
<dbReference type="EMBL" id="LNIX01000019">
    <property type="protein sequence ID" value="OXA44692.1"/>
    <property type="molecule type" value="Genomic_DNA"/>
</dbReference>
<comment type="function">
    <text evidence="1">After binding acetylcholine, the AChR responds by an extensive change in conformation that affects all subunits and leads to opening of an ion-conducting channel across the plasma membrane.</text>
</comment>
<evidence type="ECO:0000256" key="16">
    <source>
        <dbReference type="ARBA" id="ARBA00034104"/>
    </source>
</evidence>
<gene>
    <name evidence="20" type="ORF">Fcan01_20644</name>
</gene>
<dbReference type="CDD" id="cd18997">
    <property type="entry name" value="LGIC_ECD_nAChR"/>
    <property type="match status" value="1"/>
</dbReference>
<evidence type="ECO:0000256" key="11">
    <source>
        <dbReference type="ARBA" id="ARBA00023170"/>
    </source>
</evidence>
<keyword evidence="8 17" id="KW-0406">Ion transport</keyword>
<dbReference type="Gene3D" id="1.20.58.390">
    <property type="entry name" value="Neurotransmitter-gated ion-channel transmembrane domain"/>
    <property type="match status" value="1"/>
</dbReference>
<protein>
    <submittedName>
        <fullName evidence="20">Acetylcholine receptor subunit alpha-type acr-16</fullName>
    </submittedName>
</protein>
<evidence type="ECO:0000256" key="9">
    <source>
        <dbReference type="ARBA" id="ARBA00023136"/>
    </source>
</evidence>
<dbReference type="PANTHER" id="PTHR18945">
    <property type="entry name" value="NEUROTRANSMITTER GATED ION CHANNEL"/>
    <property type="match status" value="1"/>
</dbReference>
<comment type="subcellular location">
    <subcellularLocation>
        <location evidence="16">Postsynaptic cell membrane</location>
        <topology evidence="16">Multi-pass membrane protein</topology>
    </subcellularLocation>
</comment>
<feature type="domain" description="Neurotransmitter-gated ion-channel ligand-binding" evidence="18">
    <location>
        <begin position="28"/>
        <end position="239"/>
    </location>
</feature>
<feature type="transmembrane region" description="Helical" evidence="17">
    <location>
        <begin position="411"/>
        <end position="432"/>
    </location>
</feature>
<dbReference type="CDD" id="cd19051">
    <property type="entry name" value="LGIC_TM_cation"/>
    <property type="match status" value="1"/>
</dbReference>
<keyword evidence="5 17" id="KW-0812">Transmembrane</keyword>
<dbReference type="AlphaFoldDB" id="A0A226DGL4"/>
<evidence type="ECO:0000256" key="12">
    <source>
        <dbReference type="ARBA" id="ARBA00023180"/>
    </source>
</evidence>
<dbReference type="InterPro" id="IPR038050">
    <property type="entry name" value="Neuro_actylchol_rec"/>
</dbReference>
<dbReference type="STRING" id="158441.A0A226DGL4"/>
<evidence type="ECO:0000256" key="10">
    <source>
        <dbReference type="ARBA" id="ARBA00023157"/>
    </source>
</evidence>
<keyword evidence="12" id="KW-0325">Glycoprotein</keyword>
<sequence length="435" mass="49566">MNLHIRILVALTTLQALPQSSFASPEEGKIIDKILTNYNKLTRPVARYDAKVTVGIGMALLQIVQVDEKHQIITINARLHNIWSDVALTWDPLENHNITMVHIPANRVWNPDIVLHNTADEQMFQSTRHRSDQNLNVMSDGMIIFVPAMIIKSTCKMDVTWFPFDSQTCNIQFGSWTYSEREIDLQIDNETSDPVDVSEYVANGEWKLVAFTVTRIVKRYECCEEGYLSVLFRVTIKRQIMYYWFNLIVPAGLIGFLAVLGFTLPPDSTEKLSLGVTVLFSLIVFINVISASMPSTSDGIPLLGTYFNCVMFAIASSVVSTIVVNLRVRGQYGPQSIGSKTKILLFRWLPWLLRINVPKWDEGRIRKLDKDDKNDNVKNYLYRDIKNEVVGVIADDLREQWMFAAVVVERLCFVISICFAFISTVVLLISAYHKD</sequence>
<keyword evidence="10" id="KW-1015">Disulfide bond</keyword>
<evidence type="ECO:0000256" key="1">
    <source>
        <dbReference type="ARBA" id="ARBA00003328"/>
    </source>
</evidence>
<comment type="similarity">
    <text evidence="2">Belongs to the ligand-gated ion channel (TC 1.A.9) family. Acetylcholine receptor (TC 1.A.9.1) subfamily.</text>
</comment>
<dbReference type="GO" id="GO:0004888">
    <property type="term" value="F:transmembrane signaling receptor activity"/>
    <property type="evidence" value="ECO:0007669"/>
    <property type="project" value="InterPro"/>
</dbReference>
<dbReference type="OMA" id="KYFAMVM"/>
<keyword evidence="9 17" id="KW-0472">Membrane</keyword>
<name>A0A226DGL4_FOLCA</name>
<keyword evidence="14" id="KW-1071">Ligand-gated ion channel</keyword>
<dbReference type="Gene3D" id="2.70.170.10">
    <property type="entry name" value="Neurotransmitter-gated ion-channel ligand-binding domain"/>
    <property type="match status" value="1"/>
</dbReference>
<dbReference type="InterPro" id="IPR002394">
    <property type="entry name" value="Nicotinic_acetylcholine_rcpt"/>
</dbReference>
<keyword evidence="4" id="KW-1003">Cell membrane</keyword>
<dbReference type="InterPro" id="IPR006029">
    <property type="entry name" value="Neurotrans-gated_channel_TM"/>
</dbReference>
<feature type="domain" description="Neurotransmitter-gated ion-channel transmembrane" evidence="19">
    <location>
        <begin position="247"/>
        <end position="366"/>
    </location>
</feature>
<dbReference type="InterPro" id="IPR006201">
    <property type="entry name" value="Neur_channel"/>
</dbReference>